<accession>A0A7T3ZWS6</accession>
<evidence type="ECO:0000313" key="8">
    <source>
        <dbReference type="EMBL" id="QQB13093.1"/>
    </source>
</evidence>
<feature type="transmembrane region" description="Helical" evidence="7">
    <location>
        <begin position="296"/>
        <end position="315"/>
    </location>
</feature>
<feature type="transmembrane region" description="Helical" evidence="7">
    <location>
        <begin position="38"/>
        <end position="54"/>
    </location>
</feature>
<reference evidence="8 9" key="1">
    <citation type="submission" date="2020-12" db="EMBL/GenBank/DDBJ databases">
        <title>FDA dAtabase for Regulatory Grade micrObial Sequences (FDA-ARGOS): Supporting development and validation of Infectious Disease Dx tests.</title>
        <authorList>
            <person name="Sproer C."/>
            <person name="Gronow S."/>
            <person name="Severitt S."/>
            <person name="Schroder I."/>
            <person name="Tallon L."/>
            <person name="Sadzewicz L."/>
            <person name="Zhao X."/>
            <person name="Boylan J."/>
            <person name="Ott S."/>
            <person name="Bowen H."/>
            <person name="Vavikolanu K."/>
            <person name="Mehta A."/>
            <person name="Aluvathingal J."/>
            <person name="Nadendla S."/>
            <person name="Lowell S."/>
            <person name="Myers T."/>
            <person name="Yan Y."/>
            <person name="Sichtig H."/>
        </authorList>
    </citation>
    <scope>NUCLEOTIDE SEQUENCE [LARGE SCALE GENOMIC DNA]</scope>
    <source>
        <strain evidence="8 9">FDAARGOS_990</strain>
    </source>
</reference>
<feature type="transmembrane region" description="Helical" evidence="7">
    <location>
        <begin position="269"/>
        <end position="289"/>
    </location>
</feature>
<sequence>MNAETASAARPQTSDAPAADTGRPAGTRSFWRNSLQQLLAVASLIVIIIVFAIINPDSFLTVTNLSTILTTVTTVGLLALGVTFIIITGGIDLSVGTGMILCGVMAGVFITNLGLPLIVGIALTIAFGGLIGLVNGFNVAVLGLPPFIATLGMMMITQGLSLVVSGTKPIYFTDSPGFGAIMNVSLIPGMRLPLGTVLFLILIVVSVIVLQRTLIGRTAFAIGSNEKATRLSGVNVRGWLISVYVLCGLFVGLAGVLSASRLSSAQPTGGAGIELQAIAAVIIGGTSLAGGRGSMVGTVIGALIMAVLDNGLRMAGVAQEWQQVAIGVVVLLAVYLDIVRKKNSSTGSAPL</sequence>
<keyword evidence="5 7" id="KW-0472">Membrane</keyword>
<evidence type="ECO:0000256" key="2">
    <source>
        <dbReference type="ARBA" id="ARBA00022475"/>
    </source>
</evidence>
<evidence type="ECO:0000256" key="1">
    <source>
        <dbReference type="ARBA" id="ARBA00004651"/>
    </source>
</evidence>
<dbReference type="GO" id="GO:0005886">
    <property type="term" value="C:plasma membrane"/>
    <property type="evidence" value="ECO:0007669"/>
    <property type="project" value="UniProtKB-SubCell"/>
</dbReference>
<feature type="transmembrane region" description="Helical" evidence="7">
    <location>
        <begin position="321"/>
        <end position="339"/>
    </location>
</feature>
<protein>
    <submittedName>
        <fullName evidence="8">ABC transporter permease</fullName>
    </submittedName>
</protein>
<dbReference type="Pfam" id="PF02653">
    <property type="entry name" value="BPD_transp_2"/>
    <property type="match status" value="1"/>
</dbReference>
<feature type="transmembrane region" description="Helical" evidence="7">
    <location>
        <begin position="147"/>
        <end position="172"/>
    </location>
</feature>
<dbReference type="CDD" id="cd06579">
    <property type="entry name" value="TM_PBP1_transp_AraH_like"/>
    <property type="match status" value="1"/>
</dbReference>
<comment type="subcellular location">
    <subcellularLocation>
        <location evidence="1">Cell membrane</location>
        <topology evidence="1">Multi-pass membrane protein</topology>
    </subcellularLocation>
</comment>
<dbReference type="Proteomes" id="UP000595374">
    <property type="component" value="Chromosome"/>
</dbReference>
<keyword evidence="4 7" id="KW-1133">Transmembrane helix</keyword>
<keyword evidence="3 7" id="KW-0812">Transmembrane</keyword>
<feature type="transmembrane region" description="Helical" evidence="7">
    <location>
        <begin position="93"/>
        <end position="111"/>
    </location>
</feature>
<dbReference type="GO" id="GO:0022857">
    <property type="term" value="F:transmembrane transporter activity"/>
    <property type="evidence" value="ECO:0007669"/>
    <property type="project" value="InterPro"/>
</dbReference>
<dbReference type="PANTHER" id="PTHR32196:SF72">
    <property type="entry name" value="RIBOSE IMPORT PERMEASE PROTEIN RBSC"/>
    <property type="match status" value="1"/>
</dbReference>
<gene>
    <name evidence="8" type="ORF">I6H47_09465</name>
</gene>
<organism evidence="8 9">
    <name type="scientific">Brevibacterium casei</name>
    <dbReference type="NCBI Taxonomy" id="33889"/>
    <lineage>
        <taxon>Bacteria</taxon>
        <taxon>Bacillati</taxon>
        <taxon>Actinomycetota</taxon>
        <taxon>Actinomycetes</taxon>
        <taxon>Micrococcales</taxon>
        <taxon>Brevibacteriaceae</taxon>
        <taxon>Brevibacterium</taxon>
    </lineage>
</organism>
<feature type="region of interest" description="Disordered" evidence="6">
    <location>
        <begin position="1"/>
        <end position="25"/>
    </location>
</feature>
<evidence type="ECO:0000256" key="3">
    <source>
        <dbReference type="ARBA" id="ARBA00022692"/>
    </source>
</evidence>
<feature type="transmembrane region" description="Helical" evidence="7">
    <location>
        <begin position="236"/>
        <end position="257"/>
    </location>
</feature>
<feature type="transmembrane region" description="Helical" evidence="7">
    <location>
        <begin position="192"/>
        <end position="215"/>
    </location>
</feature>
<dbReference type="RefSeq" id="WP_198498320.1">
    <property type="nucleotide sequence ID" value="NZ_CP065989.1"/>
</dbReference>
<dbReference type="PANTHER" id="PTHR32196">
    <property type="entry name" value="ABC TRANSPORTER PERMEASE PROTEIN YPHD-RELATED-RELATED"/>
    <property type="match status" value="1"/>
</dbReference>
<evidence type="ECO:0000313" key="9">
    <source>
        <dbReference type="Proteomes" id="UP000595374"/>
    </source>
</evidence>
<feature type="transmembrane region" description="Helical" evidence="7">
    <location>
        <begin position="117"/>
        <end position="140"/>
    </location>
</feature>
<evidence type="ECO:0000256" key="6">
    <source>
        <dbReference type="SAM" id="MobiDB-lite"/>
    </source>
</evidence>
<keyword evidence="2" id="KW-1003">Cell membrane</keyword>
<dbReference type="AlphaFoldDB" id="A0A7T3ZWS6"/>
<dbReference type="EMBL" id="CP065989">
    <property type="protein sequence ID" value="QQB13093.1"/>
    <property type="molecule type" value="Genomic_DNA"/>
</dbReference>
<dbReference type="InterPro" id="IPR001851">
    <property type="entry name" value="ABC_transp_permease"/>
</dbReference>
<proteinExistence type="predicted"/>
<name>A0A7T3ZWS6_9MICO</name>
<evidence type="ECO:0000256" key="7">
    <source>
        <dbReference type="SAM" id="Phobius"/>
    </source>
</evidence>
<evidence type="ECO:0000256" key="5">
    <source>
        <dbReference type="ARBA" id="ARBA00023136"/>
    </source>
</evidence>
<feature type="transmembrane region" description="Helical" evidence="7">
    <location>
        <begin position="66"/>
        <end position="86"/>
    </location>
</feature>
<evidence type="ECO:0000256" key="4">
    <source>
        <dbReference type="ARBA" id="ARBA00022989"/>
    </source>
</evidence>